<dbReference type="AlphaFoldDB" id="A0A251TI81"/>
<dbReference type="Gramene" id="mRNA:HanXRQr2_Chr10g0428801">
    <property type="protein sequence ID" value="mRNA:HanXRQr2_Chr10g0428801"/>
    <property type="gene ID" value="HanXRQr2_Chr10g0428801"/>
</dbReference>
<dbReference type="InterPro" id="IPR038595">
    <property type="entry name" value="LOR_sf"/>
</dbReference>
<evidence type="ECO:0000313" key="4">
    <source>
        <dbReference type="Proteomes" id="UP000215914"/>
    </source>
</evidence>
<evidence type="ECO:0000313" key="2">
    <source>
        <dbReference type="EMBL" id="KAF5785450.1"/>
    </source>
</evidence>
<reference evidence="2 4" key="1">
    <citation type="journal article" date="2017" name="Nature">
        <title>The sunflower genome provides insights into oil metabolism, flowering and Asterid evolution.</title>
        <authorList>
            <person name="Badouin H."/>
            <person name="Gouzy J."/>
            <person name="Grassa C.J."/>
            <person name="Murat F."/>
            <person name="Staton S.E."/>
            <person name="Cottret L."/>
            <person name="Lelandais-Briere C."/>
            <person name="Owens G.L."/>
            <person name="Carrere S."/>
            <person name="Mayjonade B."/>
            <person name="Legrand L."/>
            <person name="Gill N."/>
            <person name="Kane N.C."/>
            <person name="Bowers J.E."/>
            <person name="Hubner S."/>
            <person name="Bellec A."/>
            <person name="Berard A."/>
            <person name="Berges H."/>
            <person name="Blanchet N."/>
            <person name="Boniface M.C."/>
            <person name="Brunel D."/>
            <person name="Catrice O."/>
            <person name="Chaidir N."/>
            <person name="Claudel C."/>
            <person name="Donnadieu C."/>
            <person name="Faraut T."/>
            <person name="Fievet G."/>
            <person name="Helmstetter N."/>
            <person name="King M."/>
            <person name="Knapp S.J."/>
            <person name="Lai Z."/>
            <person name="Le Paslier M.C."/>
            <person name="Lippi Y."/>
            <person name="Lorenzon L."/>
            <person name="Mandel J.R."/>
            <person name="Marage G."/>
            <person name="Marchand G."/>
            <person name="Marquand E."/>
            <person name="Bret-Mestries E."/>
            <person name="Morien E."/>
            <person name="Nambeesan S."/>
            <person name="Nguyen T."/>
            <person name="Pegot-Espagnet P."/>
            <person name="Pouilly N."/>
            <person name="Raftis F."/>
            <person name="Sallet E."/>
            <person name="Schiex T."/>
            <person name="Thomas J."/>
            <person name="Vandecasteele C."/>
            <person name="Vares D."/>
            <person name="Vear F."/>
            <person name="Vautrin S."/>
            <person name="Crespi M."/>
            <person name="Mangin B."/>
            <person name="Burke J.M."/>
            <person name="Salse J."/>
            <person name="Munos S."/>
            <person name="Vincourt P."/>
            <person name="Rieseberg L.H."/>
            <person name="Langlade N.B."/>
        </authorList>
    </citation>
    <scope>NUCLEOTIDE SEQUENCE [LARGE SCALE GENOMIC DNA]</scope>
    <source>
        <strain evidence="4">cv. SF193</strain>
        <tissue evidence="2">Leaves</tissue>
    </source>
</reference>
<dbReference type="InParanoid" id="A0A251TI81"/>
<dbReference type="Proteomes" id="UP000215914">
    <property type="component" value="Chromosome 10"/>
</dbReference>
<reference evidence="3" key="2">
    <citation type="submission" date="2017-02" db="EMBL/GenBank/DDBJ databases">
        <title>Sunflower complete genome.</title>
        <authorList>
            <person name="Langlade N."/>
            <person name="Munos S."/>
        </authorList>
    </citation>
    <scope>NUCLEOTIDE SEQUENCE [LARGE SCALE GENOMIC DNA]</scope>
    <source>
        <tissue evidence="3">Leaves</tissue>
    </source>
</reference>
<dbReference type="Gene3D" id="2.40.160.200">
    <property type="entry name" value="LURP1-related"/>
    <property type="match status" value="1"/>
</dbReference>
<dbReference type="STRING" id="4232.A0A251TI81"/>
<dbReference type="OMA" id="PLLCMRE"/>
<dbReference type="PANTHER" id="PTHR31087:SF58">
    <property type="entry name" value="OS07G0230700 PROTEIN"/>
    <property type="match status" value="1"/>
</dbReference>
<keyword evidence="4" id="KW-1185">Reference proteome</keyword>
<proteinExistence type="inferred from homology"/>
<reference evidence="2" key="3">
    <citation type="submission" date="2020-06" db="EMBL/GenBank/DDBJ databases">
        <title>Helianthus annuus Genome sequencing and assembly Release 2.</title>
        <authorList>
            <person name="Gouzy J."/>
            <person name="Langlade N."/>
            <person name="Munos S."/>
        </authorList>
    </citation>
    <scope>NUCLEOTIDE SEQUENCE</scope>
    <source>
        <tissue evidence="2">Leaves</tissue>
    </source>
</reference>
<accession>A0A251TI81</accession>
<dbReference type="SUPFAM" id="SSF54518">
    <property type="entry name" value="Tubby C-terminal domain-like"/>
    <property type="match status" value="1"/>
</dbReference>
<protein>
    <submittedName>
        <fullName evidence="2">Tubby-like protein</fullName>
    </submittedName>
</protein>
<evidence type="ECO:0000313" key="3">
    <source>
        <dbReference type="EMBL" id="OTG10479.1"/>
    </source>
</evidence>
<comment type="similarity">
    <text evidence="1">Belongs to the LOR family.</text>
</comment>
<organism evidence="3 4">
    <name type="scientific">Helianthus annuus</name>
    <name type="common">Common sunflower</name>
    <dbReference type="NCBI Taxonomy" id="4232"/>
    <lineage>
        <taxon>Eukaryota</taxon>
        <taxon>Viridiplantae</taxon>
        <taxon>Streptophyta</taxon>
        <taxon>Embryophyta</taxon>
        <taxon>Tracheophyta</taxon>
        <taxon>Spermatophyta</taxon>
        <taxon>Magnoliopsida</taxon>
        <taxon>eudicotyledons</taxon>
        <taxon>Gunneridae</taxon>
        <taxon>Pentapetalae</taxon>
        <taxon>asterids</taxon>
        <taxon>campanulids</taxon>
        <taxon>Asterales</taxon>
        <taxon>Asteraceae</taxon>
        <taxon>Asteroideae</taxon>
        <taxon>Heliantheae alliance</taxon>
        <taxon>Heliantheae</taxon>
        <taxon>Helianthus</taxon>
    </lineage>
</organism>
<name>A0A251TI81_HELAN</name>
<sequence>MGFEFELTSGSPQQLSKPLCVVSPQFVSPNPIHMLSGKKLLALSDGNFGVTDVNGNLMFKLKGKLLSVHGKRLLVDGAGNRILTLQKRLTSARKRWQCFRGDSTNPRDHVFSAKQVNRTQFKTSLDVFLASNRNQDIADFTVKGNWFEKRCTVYVGETTTVIAEINKKQNAQFMAFGVDNYTITVYPSVDYVFVVALIAILNEINDDKDDDDEK</sequence>
<gene>
    <name evidence="3" type="ORF">HannXRQ_Chr10g0288001</name>
    <name evidence="2" type="ORF">HanXRQr2_Chr10g0428801</name>
</gene>
<dbReference type="Pfam" id="PF04525">
    <property type="entry name" value="LOR"/>
    <property type="match status" value="1"/>
</dbReference>
<evidence type="ECO:0000256" key="1">
    <source>
        <dbReference type="ARBA" id="ARBA00005437"/>
    </source>
</evidence>
<dbReference type="PANTHER" id="PTHR31087">
    <property type="match status" value="1"/>
</dbReference>
<dbReference type="InterPro" id="IPR007612">
    <property type="entry name" value="LOR"/>
</dbReference>
<dbReference type="EMBL" id="CM007899">
    <property type="protein sequence ID" value="OTG10479.1"/>
    <property type="molecule type" value="Genomic_DNA"/>
</dbReference>
<dbReference type="InterPro" id="IPR025659">
    <property type="entry name" value="Tubby-like_C"/>
</dbReference>
<dbReference type="EMBL" id="MNCJ02000325">
    <property type="protein sequence ID" value="KAF5785450.1"/>
    <property type="molecule type" value="Genomic_DNA"/>
</dbReference>
<dbReference type="FunCoup" id="A0A251TI81">
    <property type="interactions" value="117"/>
</dbReference>